<comment type="similarity">
    <text evidence="2">Belongs to the RLP family.</text>
</comment>
<gene>
    <name evidence="25" type="ORF">KI387_042772</name>
</gene>
<keyword evidence="10" id="KW-0732">Signal</keyword>
<dbReference type="Pfam" id="PF13516">
    <property type="entry name" value="LRR_6"/>
    <property type="match status" value="1"/>
</dbReference>
<evidence type="ECO:0000259" key="24">
    <source>
        <dbReference type="PROSITE" id="PS50011"/>
    </source>
</evidence>
<evidence type="ECO:0000256" key="20">
    <source>
        <dbReference type="ARBA" id="ARBA00048679"/>
    </source>
</evidence>
<dbReference type="PRINTS" id="PR00019">
    <property type="entry name" value="LEURICHRPT"/>
</dbReference>
<keyword evidence="17" id="KW-0675">Receptor</keyword>
<evidence type="ECO:0000256" key="15">
    <source>
        <dbReference type="ARBA" id="ARBA00022989"/>
    </source>
</evidence>
<dbReference type="GO" id="GO:0004674">
    <property type="term" value="F:protein serine/threonine kinase activity"/>
    <property type="evidence" value="ECO:0007669"/>
    <property type="project" value="UniProtKB-KW"/>
</dbReference>
<dbReference type="Proteomes" id="UP000824469">
    <property type="component" value="Unassembled WGS sequence"/>
</dbReference>
<evidence type="ECO:0000256" key="4">
    <source>
        <dbReference type="ARBA" id="ARBA00022475"/>
    </source>
</evidence>
<evidence type="ECO:0000256" key="1">
    <source>
        <dbReference type="ARBA" id="ARBA00004162"/>
    </source>
</evidence>
<evidence type="ECO:0000256" key="12">
    <source>
        <dbReference type="ARBA" id="ARBA00022741"/>
    </source>
</evidence>
<dbReference type="OMA" id="NCSTTHE"/>
<evidence type="ECO:0000256" key="23">
    <source>
        <dbReference type="SAM" id="Phobius"/>
    </source>
</evidence>
<dbReference type="EMBL" id="JAHRHJ020003290">
    <property type="protein sequence ID" value="KAH9292041.1"/>
    <property type="molecule type" value="Genomic_DNA"/>
</dbReference>
<evidence type="ECO:0000256" key="7">
    <source>
        <dbReference type="ARBA" id="ARBA00022614"/>
    </source>
</evidence>
<keyword evidence="14 21" id="KW-0067">ATP-binding</keyword>
<keyword evidence="16 23" id="KW-0472">Membrane</keyword>
<evidence type="ECO:0000313" key="26">
    <source>
        <dbReference type="Proteomes" id="UP000824469"/>
    </source>
</evidence>
<evidence type="ECO:0000256" key="6">
    <source>
        <dbReference type="ARBA" id="ARBA00022553"/>
    </source>
</evidence>
<evidence type="ECO:0000256" key="17">
    <source>
        <dbReference type="ARBA" id="ARBA00023170"/>
    </source>
</evidence>
<evidence type="ECO:0000256" key="13">
    <source>
        <dbReference type="ARBA" id="ARBA00022777"/>
    </source>
</evidence>
<dbReference type="FunFam" id="3.80.10.10:FF:000111">
    <property type="entry name" value="LRR receptor-like serine/threonine-protein kinase ERECTA"/>
    <property type="match status" value="1"/>
</dbReference>
<evidence type="ECO:0000256" key="11">
    <source>
        <dbReference type="ARBA" id="ARBA00022737"/>
    </source>
</evidence>
<dbReference type="EC" id="2.7.11.1" evidence="3"/>
<keyword evidence="12 21" id="KW-0547">Nucleotide-binding</keyword>
<dbReference type="InterPro" id="IPR051809">
    <property type="entry name" value="Plant_receptor-like_S/T_kinase"/>
</dbReference>
<comment type="similarity">
    <text evidence="22">Belongs to the protein kinase superfamily.</text>
</comment>
<evidence type="ECO:0000256" key="19">
    <source>
        <dbReference type="ARBA" id="ARBA00047899"/>
    </source>
</evidence>
<dbReference type="SUPFAM" id="SSF56112">
    <property type="entry name" value="Protein kinase-like (PK-like)"/>
    <property type="match status" value="1"/>
</dbReference>
<dbReference type="SMART" id="SM00220">
    <property type="entry name" value="S_TKc"/>
    <property type="match status" value="1"/>
</dbReference>
<dbReference type="PANTHER" id="PTHR27008">
    <property type="entry name" value="OS04G0122200 PROTEIN"/>
    <property type="match status" value="1"/>
</dbReference>
<dbReference type="InterPro" id="IPR032675">
    <property type="entry name" value="LRR_dom_sf"/>
</dbReference>
<dbReference type="Gene3D" id="3.30.200.20">
    <property type="entry name" value="Phosphorylase Kinase, domain 1"/>
    <property type="match status" value="1"/>
</dbReference>
<dbReference type="GO" id="GO:0005524">
    <property type="term" value="F:ATP binding"/>
    <property type="evidence" value="ECO:0007669"/>
    <property type="project" value="UniProtKB-UniRule"/>
</dbReference>
<evidence type="ECO:0000256" key="5">
    <source>
        <dbReference type="ARBA" id="ARBA00022527"/>
    </source>
</evidence>
<dbReference type="GO" id="GO:0005886">
    <property type="term" value="C:plasma membrane"/>
    <property type="evidence" value="ECO:0007669"/>
    <property type="project" value="UniProtKB-SubCell"/>
</dbReference>
<feature type="transmembrane region" description="Helical" evidence="23">
    <location>
        <begin position="137"/>
        <end position="159"/>
    </location>
</feature>
<dbReference type="FunFam" id="3.30.200.20:FF:000661">
    <property type="entry name" value="Serine-threonine protein kinase plant-type"/>
    <property type="match status" value="1"/>
</dbReference>
<dbReference type="Gene3D" id="3.80.10.10">
    <property type="entry name" value="Ribonuclease Inhibitor"/>
    <property type="match status" value="1"/>
</dbReference>
<evidence type="ECO:0000256" key="16">
    <source>
        <dbReference type="ARBA" id="ARBA00023136"/>
    </source>
</evidence>
<dbReference type="PROSITE" id="PS00107">
    <property type="entry name" value="PROTEIN_KINASE_ATP"/>
    <property type="match status" value="1"/>
</dbReference>
<accession>A0AA38C0G3</accession>
<dbReference type="SUPFAM" id="SSF52058">
    <property type="entry name" value="L domain-like"/>
    <property type="match status" value="1"/>
</dbReference>
<dbReference type="Pfam" id="PF00069">
    <property type="entry name" value="Pkinase"/>
    <property type="match status" value="1"/>
</dbReference>
<dbReference type="AlphaFoldDB" id="A0AA38C0G3"/>
<feature type="domain" description="Protein kinase" evidence="24">
    <location>
        <begin position="188"/>
        <end position="445"/>
    </location>
</feature>
<feature type="binding site" evidence="21">
    <location>
        <position position="216"/>
    </location>
    <ligand>
        <name>ATP</name>
        <dbReference type="ChEBI" id="CHEBI:30616"/>
    </ligand>
</feature>
<keyword evidence="15 23" id="KW-1133">Transmembrane helix</keyword>
<reference evidence="25 26" key="1">
    <citation type="journal article" date="2021" name="Nat. Plants">
        <title>The Taxus genome provides insights into paclitaxel biosynthesis.</title>
        <authorList>
            <person name="Xiong X."/>
            <person name="Gou J."/>
            <person name="Liao Q."/>
            <person name="Li Y."/>
            <person name="Zhou Q."/>
            <person name="Bi G."/>
            <person name="Li C."/>
            <person name="Du R."/>
            <person name="Wang X."/>
            <person name="Sun T."/>
            <person name="Guo L."/>
            <person name="Liang H."/>
            <person name="Lu P."/>
            <person name="Wu Y."/>
            <person name="Zhang Z."/>
            <person name="Ro D.K."/>
            <person name="Shang Y."/>
            <person name="Huang S."/>
            <person name="Yan J."/>
        </authorList>
    </citation>
    <scope>NUCLEOTIDE SEQUENCE [LARGE SCALE GENOMIC DNA]</scope>
    <source>
        <strain evidence="25">Ta-2019</strain>
    </source>
</reference>
<name>A0AA38C0G3_TAXCH</name>
<evidence type="ECO:0000256" key="2">
    <source>
        <dbReference type="ARBA" id="ARBA00009592"/>
    </source>
</evidence>
<comment type="catalytic activity">
    <reaction evidence="19">
        <text>L-threonyl-[protein] + ATP = O-phospho-L-threonyl-[protein] + ADP + H(+)</text>
        <dbReference type="Rhea" id="RHEA:46608"/>
        <dbReference type="Rhea" id="RHEA-COMP:11060"/>
        <dbReference type="Rhea" id="RHEA-COMP:11605"/>
        <dbReference type="ChEBI" id="CHEBI:15378"/>
        <dbReference type="ChEBI" id="CHEBI:30013"/>
        <dbReference type="ChEBI" id="CHEBI:30616"/>
        <dbReference type="ChEBI" id="CHEBI:61977"/>
        <dbReference type="ChEBI" id="CHEBI:456216"/>
        <dbReference type="EC" id="2.7.11.1"/>
    </reaction>
</comment>
<evidence type="ECO:0000256" key="18">
    <source>
        <dbReference type="ARBA" id="ARBA00023180"/>
    </source>
</evidence>
<organism evidence="25 26">
    <name type="scientific">Taxus chinensis</name>
    <name type="common">Chinese yew</name>
    <name type="synonym">Taxus wallichiana var. chinensis</name>
    <dbReference type="NCBI Taxonomy" id="29808"/>
    <lineage>
        <taxon>Eukaryota</taxon>
        <taxon>Viridiplantae</taxon>
        <taxon>Streptophyta</taxon>
        <taxon>Embryophyta</taxon>
        <taxon>Tracheophyta</taxon>
        <taxon>Spermatophyta</taxon>
        <taxon>Pinopsida</taxon>
        <taxon>Pinidae</taxon>
        <taxon>Conifers II</taxon>
        <taxon>Cupressales</taxon>
        <taxon>Taxaceae</taxon>
        <taxon>Taxus</taxon>
    </lineage>
</organism>
<keyword evidence="8" id="KW-0808">Transferase</keyword>
<dbReference type="InterPro" id="IPR017441">
    <property type="entry name" value="Protein_kinase_ATP_BS"/>
</dbReference>
<evidence type="ECO:0000256" key="9">
    <source>
        <dbReference type="ARBA" id="ARBA00022692"/>
    </source>
</evidence>
<keyword evidence="6" id="KW-0597">Phosphoprotein</keyword>
<keyword evidence="5 22" id="KW-0723">Serine/threonine-protein kinase</keyword>
<keyword evidence="26" id="KW-1185">Reference proteome</keyword>
<proteinExistence type="inferred from homology"/>
<dbReference type="Pfam" id="PF13855">
    <property type="entry name" value="LRR_8"/>
    <property type="match status" value="1"/>
</dbReference>
<evidence type="ECO:0000256" key="3">
    <source>
        <dbReference type="ARBA" id="ARBA00012513"/>
    </source>
</evidence>
<evidence type="ECO:0000256" key="21">
    <source>
        <dbReference type="PROSITE-ProRule" id="PRU10141"/>
    </source>
</evidence>
<dbReference type="InterPro" id="IPR008271">
    <property type="entry name" value="Ser/Thr_kinase_AS"/>
</dbReference>
<keyword evidence="18" id="KW-0325">Glycoprotein</keyword>
<dbReference type="Gene3D" id="1.10.510.10">
    <property type="entry name" value="Transferase(Phosphotransferase) domain 1"/>
    <property type="match status" value="1"/>
</dbReference>
<keyword evidence="9 23" id="KW-0812">Transmembrane</keyword>
<dbReference type="PANTHER" id="PTHR27008:SF281">
    <property type="entry name" value="OS06G0186100 PROTEIN"/>
    <property type="match status" value="1"/>
</dbReference>
<keyword evidence="7" id="KW-0433">Leucine-rich repeat</keyword>
<comment type="caution">
    <text evidence="25">The sequence shown here is derived from an EMBL/GenBank/DDBJ whole genome shotgun (WGS) entry which is preliminary data.</text>
</comment>
<dbReference type="InterPro" id="IPR011009">
    <property type="entry name" value="Kinase-like_dom_sf"/>
</dbReference>
<dbReference type="InterPro" id="IPR001611">
    <property type="entry name" value="Leu-rich_rpt"/>
</dbReference>
<dbReference type="PROSITE" id="PS50011">
    <property type="entry name" value="PROTEIN_KINASE_DOM"/>
    <property type="match status" value="1"/>
</dbReference>
<dbReference type="FunFam" id="1.10.510.10:FF:000358">
    <property type="entry name" value="Putative leucine-rich repeat receptor-like serine/threonine-protein kinase"/>
    <property type="match status" value="1"/>
</dbReference>
<sequence length="462" mass="51319">MSKMAMVLAIDLSVNHFSGGIPRALESCPELQYLNLSWNAFGGPIPASLANLQSLQSMDLSRNNLSGAIPVAFKEMKMLQHLNLSSNNLTGEVPKGGIFASLDSSEINGNIGLCGTWINFPPCSHSKHRQLSTSRKVIVPLVIGMSIFIMPILLLAFSYRWRHAIILALKVGPPRISYKELLDATGGFSEENLLGIGSFGSIYKGILNNGTNIAVKVFNLHDGKAHQSFIRECNILKRVRHRNVIKIISACSNLDFTGLVLPYMSNGSLERWLYPCQGEECKLNFSDRLKIAKEIAEGMVYLHHHCFVQVIHCDLKPSNVLLGDDMTPYITDFGIAKLLFGNSMDSLTSTNAVKGTTGYIAPEYAMGENISVKGYVYSYGILLFELLTGRRPTDDMFVEGINIQKWVGMNFPNNIREVVDNNLLRDASESELSIILPCLTQLMWMGLICTRYLSQQRPDMTK</sequence>
<dbReference type="PROSITE" id="PS00108">
    <property type="entry name" value="PROTEIN_KINASE_ST"/>
    <property type="match status" value="1"/>
</dbReference>
<comment type="subcellular location">
    <subcellularLocation>
        <location evidence="1">Cell membrane</location>
        <topology evidence="1">Single-pass membrane protein</topology>
    </subcellularLocation>
</comment>
<evidence type="ECO:0000256" key="8">
    <source>
        <dbReference type="ARBA" id="ARBA00022679"/>
    </source>
</evidence>
<keyword evidence="13" id="KW-0418">Kinase</keyword>
<evidence type="ECO:0000313" key="25">
    <source>
        <dbReference type="EMBL" id="KAH9292041.1"/>
    </source>
</evidence>
<dbReference type="InterPro" id="IPR000719">
    <property type="entry name" value="Prot_kinase_dom"/>
</dbReference>
<evidence type="ECO:0000256" key="10">
    <source>
        <dbReference type="ARBA" id="ARBA00022729"/>
    </source>
</evidence>
<evidence type="ECO:0000256" key="14">
    <source>
        <dbReference type="ARBA" id="ARBA00022840"/>
    </source>
</evidence>
<evidence type="ECO:0000256" key="22">
    <source>
        <dbReference type="RuleBase" id="RU000304"/>
    </source>
</evidence>
<comment type="catalytic activity">
    <reaction evidence="20">
        <text>L-seryl-[protein] + ATP = O-phospho-L-seryl-[protein] + ADP + H(+)</text>
        <dbReference type="Rhea" id="RHEA:17989"/>
        <dbReference type="Rhea" id="RHEA-COMP:9863"/>
        <dbReference type="Rhea" id="RHEA-COMP:11604"/>
        <dbReference type="ChEBI" id="CHEBI:15378"/>
        <dbReference type="ChEBI" id="CHEBI:29999"/>
        <dbReference type="ChEBI" id="CHEBI:30616"/>
        <dbReference type="ChEBI" id="CHEBI:83421"/>
        <dbReference type="ChEBI" id="CHEBI:456216"/>
        <dbReference type="EC" id="2.7.11.1"/>
    </reaction>
</comment>
<keyword evidence="4" id="KW-1003">Cell membrane</keyword>
<protein>
    <recommendedName>
        <fullName evidence="3">non-specific serine/threonine protein kinase</fullName>
        <ecNumber evidence="3">2.7.11.1</ecNumber>
    </recommendedName>
</protein>
<keyword evidence="11" id="KW-0677">Repeat</keyword>
<feature type="non-terminal residue" evidence="25">
    <location>
        <position position="462"/>
    </location>
</feature>